<gene>
    <name evidence="3" type="ORF">ABW286_07990</name>
</gene>
<dbReference type="RefSeq" id="WP_071994955.1">
    <property type="nucleotide sequence ID" value="NZ_JBFKZN010000004.1"/>
</dbReference>
<organism evidence="3 4">
    <name type="scientific">Erwinia papayae</name>
    <dbReference type="NCBI Taxonomy" id="206499"/>
    <lineage>
        <taxon>Bacteria</taxon>
        <taxon>Pseudomonadati</taxon>
        <taxon>Pseudomonadota</taxon>
        <taxon>Gammaproteobacteria</taxon>
        <taxon>Enterobacterales</taxon>
        <taxon>Erwiniaceae</taxon>
        <taxon>Erwinia</taxon>
    </lineage>
</organism>
<sequence length="81" mass="8590">MKAIMLLILSTLLSACSSDPHQPHPSSGEICQGFGCSTAPGKLPSRADTHKPTKEEKIRVRQGGTPDFGSDEMSIGGHFPL</sequence>
<keyword evidence="4" id="KW-1185">Reference proteome</keyword>
<evidence type="ECO:0008006" key="5">
    <source>
        <dbReference type="Google" id="ProtNLM"/>
    </source>
</evidence>
<dbReference type="EMBL" id="JBFKZN010000004">
    <property type="protein sequence ID" value="MEW5289121.1"/>
    <property type="molecule type" value="Genomic_DNA"/>
</dbReference>
<feature type="signal peptide" evidence="2">
    <location>
        <begin position="1"/>
        <end position="17"/>
    </location>
</feature>
<evidence type="ECO:0000256" key="2">
    <source>
        <dbReference type="SAM" id="SignalP"/>
    </source>
</evidence>
<feature type="chain" id="PRO_5047419079" description="Lipoprotein" evidence="2">
    <location>
        <begin position="18"/>
        <end position="81"/>
    </location>
</feature>
<protein>
    <recommendedName>
        <fullName evidence="5">Lipoprotein</fullName>
    </recommendedName>
</protein>
<keyword evidence="2" id="KW-0732">Signal</keyword>
<feature type="compositionally biased region" description="Basic and acidic residues" evidence="1">
    <location>
        <begin position="45"/>
        <end position="59"/>
    </location>
</feature>
<comment type="caution">
    <text evidence="3">The sequence shown here is derived from an EMBL/GenBank/DDBJ whole genome shotgun (WGS) entry which is preliminary data.</text>
</comment>
<feature type="region of interest" description="Disordered" evidence="1">
    <location>
        <begin position="41"/>
        <end position="81"/>
    </location>
</feature>
<dbReference type="PROSITE" id="PS51257">
    <property type="entry name" value="PROKAR_LIPOPROTEIN"/>
    <property type="match status" value="1"/>
</dbReference>
<evidence type="ECO:0000313" key="3">
    <source>
        <dbReference type="EMBL" id="MEW5289121.1"/>
    </source>
</evidence>
<proteinExistence type="predicted"/>
<evidence type="ECO:0000313" key="4">
    <source>
        <dbReference type="Proteomes" id="UP001554567"/>
    </source>
</evidence>
<dbReference type="Proteomes" id="UP001554567">
    <property type="component" value="Unassembled WGS sequence"/>
</dbReference>
<name>A0ABV3MZX8_9GAMM</name>
<accession>A0ABV3MZX8</accession>
<reference evidence="3 4" key="1">
    <citation type="submission" date="2024-07" db="EMBL/GenBank/DDBJ databases">
        <authorList>
            <person name="Dulla G.F.J."/>
            <person name="Delorm J.G."/>
        </authorList>
    </citation>
    <scope>NUCLEOTIDE SEQUENCE [LARGE SCALE GENOMIC DNA]</scope>
    <source>
        <strain evidence="3 4">JGD 233</strain>
    </source>
</reference>
<evidence type="ECO:0000256" key="1">
    <source>
        <dbReference type="SAM" id="MobiDB-lite"/>
    </source>
</evidence>